<dbReference type="GO" id="GO:0005829">
    <property type="term" value="C:cytosol"/>
    <property type="evidence" value="ECO:0007669"/>
    <property type="project" value="TreeGrafter"/>
</dbReference>
<reference evidence="1 2" key="1">
    <citation type="submission" date="2019-02" db="EMBL/GenBank/DDBJ databases">
        <title>Genome sequencing of the rare red list fungi Antrodiella citrinella (Flaviporus citrinellus).</title>
        <authorList>
            <person name="Buettner E."/>
            <person name="Kellner H."/>
        </authorList>
    </citation>
    <scope>NUCLEOTIDE SEQUENCE [LARGE SCALE GENOMIC DNA]</scope>
    <source>
        <strain evidence="1 2">DSM 108506</strain>
    </source>
</reference>
<keyword evidence="2" id="KW-1185">Reference proteome</keyword>
<sequence>MGLNPNFPADLDIRPLTHHDDFKSDVLPSDFDRKFDASAQEEAIRAYGIAGRVWEAAYAMKTFLNPPSGFMFDPAFGDRTCPGPLRILELGSGTGIVAAQLSEQLTGMDGLVIVTDLPEVCPLLEKNLQSHTARRGDPHPSVMVRPLAWGNRDHALSIHGELSGHSLTHIICSDLVSLRVEGICMRMLTCFPPVLTFVLC</sequence>
<evidence type="ECO:0000313" key="1">
    <source>
        <dbReference type="EMBL" id="THH32254.1"/>
    </source>
</evidence>
<dbReference type="InterPro" id="IPR029063">
    <property type="entry name" value="SAM-dependent_MTases_sf"/>
</dbReference>
<dbReference type="GO" id="GO:0032991">
    <property type="term" value="C:protein-containing complex"/>
    <property type="evidence" value="ECO:0007669"/>
    <property type="project" value="TreeGrafter"/>
</dbReference>
<dbReference type="Gene3D" id="3.40.50.150">
    <property type="entry name" value="Vaccinia Virus protein VP39"/>
    <property type="match status" value="1"/>
</dbReference>
<dbReference type="PANTHER" id="PTHR14614">
    <property type="entry name" value="HEPATOCELLULAR CARCINOMA-ASSOCIATED ANTIGEN"/>
    <property type="match status" value="1"/>
</dbReference>
<dbReference type="OrthoDB" id="413520at2759"/>
<dbReference type="AlphaFoldDB" id="A0A4S4N083"/>
<dbReference type="PANTHER" id="PTHR14614:SF161">
    <property type="match status" value="1"/>
</dbReference>
<dbReference type="Pfam" id="PF10294">
    <property type="entry name" value="Methyltransf_16"/>
    <property type="match status" value="1"/>
</dbReference>
<dbReference type="GO" id="GO:0008757">
    <property type="term" value="F:S-adenosylmethionine-dependent methyltransferase activity"/>
    <property type="evidence" value="ECO:0007669"/>
    <property type="project" value="UniProtKB-ARBA"/>
</dbReference>
<dbReference type="EMBL" id="SGPM01000026">
    <property type="protein sequence ID" value="THH32254.1"/>
    <property type="molecule type" value="Genomic_DNA"/>
</dbReference>
<gene>
    <name evidence="1" type="ORF">EUX98_g1931</name>
</gene>
<comment type="caution">
    <text evidence="1">The sequence shown here is derived from an EMBL/GenBank/DDBJ whole genome shotgun (WGS) entry which is preliminary data.</text>
</comment>
<dbReference type="Proteomes" id="UP000308730">
    <property type="component" value="Unassembled WGS sequence"/>
</dbReference>
<dbReference type="InterPro" id="IPR019410">
    <property type="entry name" value="Methyltransf_16"/>
</dbReference>
<organism evidence="1 2">
    <name type="scientific">Antrodiella citrinella</name>
    <dbReference type="NCBI Taxonomy" id="2447956"/>
    <lineage>
        <taxon>Eukaryota</taxon>
        <taxon>Fungi</taxon>
        <taxon>Dikarya</taxon>
        <taxon>Basidiomycota</taxon>
        <taxon>Agaricomycotina</taxon>
        <taxon>Agaricomycetes</taxon>
        <taxon>Polyporales</taxon>
        <taxon>Steccherinaceae</taxon>
        <taxon>Antrodiella</taxon>
    </lineage>
</organism>
<protein>
    <submittedName>
        <fullName evidence="1">Uncharacterized protein</fullName>
    </submittedName>
</protein>
<name>A0A4S4N083_9APHY</name>
<proteinExistence type="predicted"/>
<accession>A0A4S4N083</accession>
<dbReference type="SUPFAM" id="SSF53335">
    <property type="entry name" value="S-adenosyl-L-methionine-dependent methyltransferases"/>
    <property type="match status" value="1"/>
</dbReference>
<evidence type="ECO:0000313" key="2">
    <source>
        <dbReference type="Proteomes" id="UP000308730"/>
    </source>
</evidence>